<comment type="similarity">
    <text evidence="2">Belongs to the RLP family.</text>
</comment>
<reference evidence="12 13" key="1">
    <citation type="journal article" date="2021" name="Plant Biotechnol. J.">
        <title>Multi-omics assisted identification of the key and species-specific regulatory components of drought-tolerant mechanisms in Gossypium stocksii.</title>
        <authorList>
            <person name="Yu D."/>
            <person name="Ke L."/>
            <person name="Zhang D."/>
            <person name="Wu Y."/>
            <person name="Sun Y."/>
            <person name="Mei J."/>
            <person name="Sun J."/>
            <person name="Sun Y."/>
        </authorList>
    </citation>
    <scope>NUCLEOTIDE SEQUENCE [LARGE SCALE GENOMIC DNA]</scope>
    <source>
        <strain evidence="13">cv. E1</strain>
        <tissue evidence="12">Leaf</tissue>
    </source>
</reference>
<organism evidence="12 13">
    <name type="scientific">Gossypium stocksii</name>
    <dbReference type="NCBI Taxonomy" id="47602"/>
    <lineage>
        <taxon>Eukaryota</taxon>
        <taxon>Viridiplantae</taxon>
        <taxon>Streptophyta</taxon>
        <taxon>Embryophyta</taxon>
        <taxon>Tracheophyta</taxon>
        <taxon>Spermatophyta</taxon>
        <taxon>Magnoliopsida</taxon>
        <taxon>eudicotyledons</taxon>
        <taxon>Gunneridae</taxon>
        <taxon>Pentapetalae</taxon>
        <taxon>rosids</taxon>
        <taxon>malvids</taxon>
        <taxon>Malvales</taxon>
        <taxon>Malvaceae</taxon>
        <taxon>Malvoideae</taxon>
        <taxon>Gossypium</taxon>
    </lineage>
</organism>
<proteinExistence type="inferred from homology"/>
<evidence type="ECO:0000313" key="13">
    <source>
        <dbReference type="Proteomes" id="UP000828251"/>
    </source>
</evidence>
<evidence type="ECO:0000256" key="2">
    <source>
        <dbReference type="ARBA" id="ARBA00009592"/>
    </source>
</evidence>
<evidence type="ECO:0008006" key="14">
    <source>
        <dbReference type="Google" id="ProtNLM"/>
    </source>
</evidence>
<keyword evidence="3" id="KW-1003">Cell membrane</keyword>
<keyword evidence="4" id="KW-0433">Leucine-rich repeat</keyword>
<dbReference type="FunFam" id="3.80.10.10:FF:000213">
    <property type="entry name" value="Tyrosine-sulfated glycopeptide receptor 1"/>
    <property type="match status" value="1"/>
</dbReference>
<evidence type="ECO:0000256" key="4">
    <source>
        <dbReference type="ARBA" id="ARBA00022614"/>
    </source>
</evidence>
<evidence type="ECO:0000256" key="6">
    <source>
        <dbReference type="ARBA" id="ARBA00022729"/>
    </source>
</evidence>
<evidence type="ECO:0000256" key="1">
    <source>
        <dbReference type="ARBA" id="ARBA00004251"/>
    </source>
</evidence>
<evidence type="ECO:0000256" key="10">
    <source>
        <dbReference type="ARBA" id="ARBA00023170"/>
    </source>
</evidence>
<dbReference type="EMBL" id="JAIQCV010000001">
    <property type="protein sequence ID" value="KAH1128936.1"/>
    <property type="molecule type" value="Genomic_DNA"/>
</dbReference>
<dbReference type="InterPro" id="IPR032675">
    <property type="entry name" value="LRR_dom_sf"/>
</dbReference>
<dbReference type="Gene3D" id="3.80.10.10">
    <property type="entry name" value="Ribonuclease Inhibitor"/>
    <property type="match status" value="1"/>
</dbReference>
<dbReference type="OrthoDB" id="676979at2759"/>
<dbReference type="Proteomes" id="UP000828251">
    <property type="component" value="Unassembled WGS sequence"/>
</dbReference>
<evidence type="ECO:0000256" key="5">
    <source>
        <dbReference type="ARBA" id="ARBA00022692"/>
    </source>
</evidence>
<dbReference type="AlphaFoldDB" id="A0A9D3WH91"/>
<keyword evidence="8" id="KW-1133">Transmembrane helix</keyword>
<keyword evidence="11" id="KW-0325">Glycoprotein</keyword>
<dbReference type="PROSITE" id="PS51450">
    <property type="entry name" value="LRR"/>
    <property type="match status" value="2"/>
</dbReference>
<comment type="caution">
    <text evidence="12">The sequence shown here is derived from an EMBL/GenBank/DDBJ whole genome shotgun (WGS) entry which is preliminary data.</text>
</comment>
<evidence type="ECO:0000256" key="9">
    <source>
        <dbReference type="ARBA" id="ARBA00023136"/>
    </source>
</evidence>
<dbReference type="SUPFAM" id="SSF52058">
    <property type="entry name" value="L domain-like"/>
    <property type="match status" value="1"/>
</dbReference>
<name>A0A9D3WH91_9ROSI</name>
<sequence length="382" mass="43256">MPNLEQLDLSYNDFSGPIPGSIDLPSIQILEISSNSLIGYLPSHCRNLTTLALTLNFRDETLPDLPNLHFEKLKTLVIVDCRLKGSIPLWFKRITALQLLDLSWNHLVGKIPPWFGSYRDLFYLDLSNNLFIGEIPKSLTELLGLIHGNISLEEPSPGFPFFLKRNASGRGLRYNKIWRFPPILDRGHNFLSEPIWPEFGYLRMLHVFDLKFNNFSGPIPVNLSEMINLEILDLSHNNLSGTIPSSLQSLVVTKTAMNLRNDQDEARVSSLDREFVVCERENESVSLIRTRGIASLKWKNSDLQTIKGNCDAFWASNSRWSGIAATAKDSARTMIVECNVAVRTASARVVESMAIRLDATWIQNGYENDLLPKWLAKTLLSR</sequence>
<dbReference type="PRINTS" id="PR00019">
    <property type="entry name" value="LEURICHRPT"/>
</dbReference>
<evidence type="ECO:0000256" key="3">
    <source>
        <dbReference type="ARBA" id="ARBA00022475"/>
    </source>
</evidence>
<keyword evidence="9" id="KW-0472">Membrane</keyword>
<evidence type="ECO:0000313" key="12">
    <source>
        <dbReference type="EMBL" id="KAH1128936.1"/>
    </source>
</evidence>
<keyword evidence="13" id="KW-1185">Reference proteome</keyword>
<comment type="subcellular location">
    <subcellularLocation>
        <location evidence="1">Cell membrane</location>
        <topology evidence="1">Single-pass type I membrane protein</topology>
    </subcellularLocation>
</comment>
<dbReference type="InterPro" id="IPR001611">
    <property type="entry name" value="Leu-rich_rpt"/>
</dbReference>
<dbReference type="PANTHER" id="PTHR48052">
    <property type="entry name" value="UNNAMED PRODUCT"/>
    <property type="match status" value="1"/>
</dbReference>
<keyword evidence="10" id="KW-0675">Receptor</keyword>
<gene>
    <name evidence="12" type="ORF">J1N35_000314</name>
</gene>
<evidence type="ECO:0000256" key="11">
    <source>
        <dbReference type="ARBA" id="ARBA00023180"/>
    </source>
</evidence>
<evidence type="ECO:0000256" key="7">
    <source>
        <dbReference type="ARBA" id="ARBA00022737"/>
    </source>
</evidence>
<keyword evidence="6" id="KW-0732">Signal</keyword>
<accession>A0A9D3WH91</accession>
<keyword evidence="7" id="KW-0677">Repeat</keyword>
<keyword evidence="5" id="KW-0812">Transmembrane</keyword>
<dbReference type="Pfam" id="PF00560">
    <property type="entry name" value="LRR_1"/>
    <property type="match status" value="2"/>
</dbReference>
<evidence type="ECO:0000256" key="8">
    <source>
        <dbReference type="ARBA" id="ARBA00022989"/>
    </source>
</evidence>
<protein>
    <recommendedName>
        <fullName evidence="14">Leucine-rich repeat-containing N-terminal plant-type domain-containing protein</fullName>
    </recommendedName>
</protein>
<dbReference type="PANTHER" id="PTHR48052:SF70">
    <property type="entry name" value="PHYTOSULFOKINE RECEPTOR 1-LIKE"/>
    <property type="match status" value="1"/>
</dbReference>
<dbReference type="Pfam" id="PF13855">
    <property type="entry name" value="LRR_8"/>
    <property type="match status" value="1"/>
</dbReference>
<dbReference type="GO" id="GO:0005886">
    <property type="term" value="C:plasma membrane"/>
    <property type="evidence" value="ECO:0007669"/>
    <property type="project" value="UniProtKB-SubCell"/>
</dbReference>